<protein>
    <submittedName>
        <fullName evidence="1">Uncharacterized protein</fullName>
    </submittedName>
</protein>
<sequence>MVVQLSRLISSSCACPLHAKMYSAPNTLTGLEIQKVRSK</sequence>
<reference evidence="1 2" key="1">
    <citation type="submission" date="2017-05" db="EMBL/GenBank/DDBJ databases">
        <authorList>
            <person name="Varghese N."/>
            <person name="Submissions S."/>
        </authorList>
    </citation>
    <scope>NUCLEOTIDE SEQUENCE [LARGE SCALE GENOMIC DNA]</scope>
    <source>
        <strain evidence="1 2">DSM 25457</strain>
    </source>
</reference>
<comment type="caution">
    <text evidence="1">The sequence shown here is derived from an EMBL/GenBank/DDBJ whole genome shotgun (WGS) entry which is preliminary data.</text>
</comment>
<evidence type="ECO:0000313" key="1">
    <source>
        <dbReference type="EMBL" id="SMP68923.1"/>
    </source>
</evidence>
<evidence type="ECO:0000313" key="2">
    <source>
        <dbReference type="Proteomes" id="UP001158067"/>
    </source>
</evidence>
<proteinExistence type="predicted"/>
<organism evidence="1 2">
    <name type="scientific">Neorhodopirellula lusitana</name>
    <dbReference type="NCBI Taxonomy" id="445327"/>
    <lineage>
        <taxon>Bacteria</taxon>
        <taxon>Pseudomonadati</taxon>
        <taxon>Planctomycetota</taxon>
        <taxon>Planctomycetia</taxon>
        <taxon>Pirellulales</taxon>
        <taxon>Pirellulaceae</taxon>
        <taxon>Neorhodopirellula</taxon>
    </lineage>
</organism>
<keyword evidence="2" id="KW-1185">Reference proteome</keyword>
<dbReference type="Proteomes" id="UP001158067">
    <property type="component" value="Unassembled WGS sequence"/>
</dbReference>
<name>A0ABY1QE50_9BACT</name>
<dbReference type="EMBL" id="FXUG01000011">
    <property type="protein sequence ID" value="SMP68923.1"/>
    <property type="molecule type" value="Genomic_DNA"/>
</dbReference>
<gene>
    <name evidence="1" type="ORF">SAMN06265222_111132</name>
</gene>
<accession>A0ABY1QE50</accession>